<dbReference type="AlphaFoldDB" id="A0A109L5H5"/>
<dbReference type="GO" id="GO:0016020">
    <property type="term" value="C:membrane"/>
    <property type="evidence" value="ECO:0007669"/>
    <property type="project" value="InterPro"/>
</dbReference>
<feature type="transmembrane region" description="Helical" evidence="1">
    <location>
        <begin position="80"/>
        <end position="99"/>
    </location>
</feature>
<proteinExistence type="predicted"/>
<keyword evidence="1" id="KW-0812">Transmembrane</keyword>
<feature type="domain" description="EamA" evidence="2">
    <location>
        <begin position="23"/>
        <end position="151"/>
    </location>
</feature>
<feature type="transmembrane region" description="Helical" evidence="1">
    <location>
        <begin position="111"/>
        <end position="129"/>
    </location>
</feature>
<dbReference type="SUPFAM" id="SSF103481">
    <property type="entry name" value="Multidrug resistance efflux transporter EmrE"/>
    <property type="match status" value="2"/>
</dbReference>
<dbReference type="PATRIC" id="fig|294.192.peg.2507"/>
<dbReference type="GeneID" id="86983583"/>
<feature type="domain" description="EamA" evidence="2">
    <location>
        <begin position="165"/>
        <end position="295"/>
    </location>
</feature>
<feature type="transmembrane region" description="Helical" evidence="1">
    <location>
        <begin position="49"/>
        <end position="68"/>
    </location>
</feature>
<feature type="transmembrane region" description="Helical" evidence="1">
    <location>
        <begin position="224"/>
        <end position="242"/>
    </location>
</feature>
<dbReference type="InterPro" id="IPR000620">
    <property type="entry name" value="EamA_dom"/>
</dbReference>
<feature type="transmembrane region" description="Helical" evidence="1">
    <location>
        <begin position="195"/>
        <end position="218"/>
    </location>
</feature>
<dbReference type="Pfam" id="PF00892">
    <property type="entry name" value="EamA"/>
    <property type="match status" value="2"/>
</dbReference>
<dbReference type="EMBL" id="LCYA01000128">
    <property type="protein sequence ID" value="KWV85649.1"/>
    <property type="molecule type" value="Genomic_DNA"/>
</dbReference>
<feature type="transmembrane region" description="Helical" evidence="1">
    <location>
        <begin position="251"/>
        <end position="272"/>
    </location>
</feature>
<dbReference type="RefSeq" id="WP_034125522.1">
    <property type="nucleotide sequence ID" value="NZ_JRXU01000001.1"/>
</dbReference>
<evidence type="ECO:0000313" key="3">
    <source>
        <dbReference type="EMBL" id="KWV83081.1"/>
    </source>
</evidence>
<name>A0A109L5H5_PSEFL</name>
<feature type="transmembrane region" description="Helical" evidence="1">
    <location>
        <begin position="278"/>
        <end position="296"/>
    </location>
</feature>
<feature type="transmembrane region" description="Helical" evidence="1">
    <location>
        <begin position="164"/>
        <end position="183"/>
    </location>
</feature>
<evidence type="ECO:0000259" key="2">
    <source>
        <dbReference type="Pfam" id="PF00892"/>
    </source>
</evidence>
<keyword evidence="1" id="KW-0472">Membrane</keyword>
<dbReference type="PANTHER" id="PTHR22911:SF76">
    <property type="entry name" value="EAMA DOMAIN-CONTAINING PROTEIN"/>
    <property type="match status" value="1"/>
</dbReference>
<evidence type="ECO:0000313" key="5">
    <source>
        <dbReference type="Proteomes" id="UP000061348"/>
    </source>
</evidence>
<dbReference type="Proteomes" id="UP000061348">
    <property type="component" value="Unassembled WGS sequence"/>
</dbReference>
<keyword evidence="1" id="KW-1133">Transmembrane helix</keyword>
<gene>
    <name evidence="4" type="primary">yddG</name>
    <name evidence="3" type="ORF">PFL603g_01235</name>
    <name evidence="4" type="ORF">PFLmoz3_04894</name>
</gene>
<evidence type="ECO:0000313" key="6">
    <source>
        <dbReference type="Proteomes" id="UP000063434"/>
    </source>
</evidence>
<dbReference type="Gene3D" id="1.10.3730.20">
    <property type="match status" value="1"/>
</dbReference>
<reference evidence="5 6" key="1">
    <citation type="submission" date="2015-05" db="EMBL/GenBank/DDBJ databases">
        <title>A genomic and transcriptomic approach to investigate the blue pigment phenotype in Pseudomonas fluorescens.</title>
        <authorList>
            <person name="Andreani N.A."/>
            <person name="Cardazzo B."/>
        </authorList>
    </citation>
    <scope>NUCLEOTIDE SEQUENCE [LARGE SCALE GENOMIC DNA]</scope>
    <source>
        <strain evidence="4 5">Ps_22</strain>
        <strain evidence="3 6">Ps_40</strain>
    </source>
</reference>
<evidence type="ECO:0000256" key="1">
    <source>
        <dbReference type="SAM" id="Phobius"/>
    </source>
</evidence>
<protein>
    <submittedName>
        <fullName evidence="4">Methyl viologen resistance protein YddG</fullName>
    </submittedName>
</protein>
<accession>A0A109L5H5</accession>
<dbReference type="InterPro" id="IPR037185">
    <property type="entry name" value="EmrE-like"/>
</dbReference>
<evidence type="ECO:0000313" key="4">
    <source>
        <dbReference type="EMBL" id="KWV85649.1"/>
    </source>
</evidence>
<dbReference type="PANTHER" id="PTHR22911">
    <property type="entry name" value="ACYL-MALONYL CONDENSING ENZYME-RELATED"/>
    <property type="match status" value="1"/>
</dbReference>
<comment type="caution">
    <text evidence="4">The sequence shown here is derived from an EMBL/GenBank/DDBJ whole genome shotgun (WGS) entry which is preliminary data.</text>
</comment>
<feature type="transmembrane region" description="Helical" evidence="1">
    <location>
        <begin position="12"/>
        <end position="37"/>
    </location>
</feature>
<dbReference type="Proteomes" id="UP000063434">
    <property type="component" value="Unassembled WGS sequence"/>
</dbReference>
<feature type="transmembrane region" description="Helical" evidence="1">
    <location>
        <begin position="136"/>
        <end position="152"/>
    </location>
</feature>
<organism evidence="4 5">
    <name type="scientific">Pseudomonas fluorescens</name>
    <dbReference type="NCBI Taxonomy" id="294"/>
    <lineage>
        <taxon>Bacteria</taxon>
        <taxon>Pseudomonadati</taxon>
        <taxon>Pseudomonadota</taxon>
        <taxon>Gammaproteobacteria</taxon>
        <taxon>Pseudomonadales</taxon>
        <taxon>Pseudomonadaceae</taxon>
        <taxon>Pseudomonas</taxon>
    </lineage>
</organism>
<dbReference type="EMBL" id="LCYC01000008">
    <property type="protein sequence ID" value="KWV83081.1"/>
    <property type="molecule type" value="Genomic_DNA"/>
</dbReference>
<sequence length="312" mass="32638">MTEVTRIAKTQVSVRAAASATAIGVIAVFLWSCLALLTSLTEGIPPFQLLTLSFAVAFVASLCILGRNGMAGFRSWRQPWSVWAVGFLGIFAYHALYFFALKAAPVAEASLIAYLWPLLIVLLSAFSAGERLRKRQLLGALLGLAGTAFIMQQRASDEAAAMPVAGYLAAFACALVWSSYSVINRRFSDVPSSIIGGICGLVAVAGLVCHLAFETAVIPSAGQWAAIVGLGLGPVGLAFFAWDHATKHGSLAMLGALSYLAPLISTLLLVAIGQSHASPILIIPTLLIIVGAVIATSKTGQPNADITVVKEL</sequence>